<dbReference type="CDD" id="cd13675">
    <property type="entry name" value="PBP2_TRAP_SBP_like_5"/>
    <property type="match status" value="1"/>
</dbReference>
<keyword evidence="2" id="KW-0813">Transport</keyword>
<evidence type="ECO:0000313" key="6">
    <source>
        <dbReference type="Proteomes" id="UP000322294"/>
    </source>
</evidence>
<dbReference type="PROSITE" id="PS51257">
    <property type="entry name" value="PROKAR_LIPOPROTEIN"/>
    <property type="match status" value="1"/>
</dbReference>
<dbReference type="GO" id="GO:0030288">
    <property type="term" value="C:outer membrane-bounded periplasmic space"/>
    <property type="evidence" value="ECO:0007669"/>
    <property type="project" value="InterPro"/>
</dbReference>
<dbReference type="NCBIfam" id="TIGR00787">
    <property type="entry name" value="dctP"/>
    <property type="match status" value="1"/>
</dbReference>
<evidence type="ECO:0000256" key="3">
    <source>
        <dbReference type="ARBA" id="ARBA00022729"/>
    </source>
</evidence>
<comment type="similarity">
    <text evidence="1">Belongs to the bacterial solute-binding protein 7 family.</text>
</comment>
<reference evidence="5 6" key="1">
    <citation type="submission" date="2019-07" db="EMBL/GenBank/DDBJ databases">
        <title>Genomic Encyclopedia of Type Strains, Phase I: the one thousand microbial genomes (KMG-I) project.</title>
        <authorList>
            <person name="Kyrpides N."/>
        </authorList>
    </citation>
    <scope>NUCLEOTIDE SEQUENCE [LARGE SCALE GENOMIC DNA]</scope>
    <source>
        <strain evidence="5 6">DSM 16647</strain>
    </source>
</reference>
<dbReference type="EMBL" id="VNHO01000010">
    <property type="protein sequence ID" value="TYP55449.1"/>
    <property type="molecule type" value="Genomic_DNA"/>
</dbReference>
<proteinExistence type="inferred from homology"/>
<dbReference type="Proteomes" id="UP000322294">
    <property type="component" value="Unassembled WGS sequence"/>
</dbReference>
<dbReference type="InterPro" id="IPR018389">
    <property type="entry name" value="DctP_fam"/>
</dbReference>
<sequence>MFKKILSICLILLLSLTIVAGCGGKQAEGPAQTGQNNQTGNESKDQINIRVGHVLAPTHPYQLGLEKFAELVSQKTNGKVKVEVFHSSQLGNERDMVEGLQLGTLEMTLVSTAPLSSFTKKFMVFDLPFIFKDTASARAVVDGPIGTQLLDSLSDQGIIGLAYFENGFRHVTNNSKPIEKPEDLKGMKIRTMENPVHMATFKVMGADPTPMAFGELFTALQQGTIDGQENPLPIVETSKFYEVQKYLSLTGHFYAPAPLLISKSFFESLSPDVQNAIKEAAAEARDYERKLLDEMNAKLVDELQKKGMQINEVDKEAFIKAVQPVYTQFESHITPELINQVIEAQK</sequence>
<name>A0A5S5AT51_9FIRM</name>
<protein>
    <submittedName>
        <fullName evidence="5">Tripartite ATP-independent transporter DctP family solute receptor</fullName>
    </submittedName>
</protein>
<dbReference type="SUPFAM" id="SSF53850">
    <property type="entry name" value="Periplasmic binding protein-like II"/>
    <property type="match status" value="1"/>
</dbReference>
<feature type="chain" id="PRO_5038510348" evidence="4">
    <location>
        <begin position="21"/>
        <end position="346"/>
    </location>
</feature>
<dbReference type="RefSeq" id="WP_148866936.1">
    <property type="nucleotide sequence ID" value="NZ_VNHO01000010.1"/>
</dbReference>
<evidence type="ECO:0000256" key="2">
    <source>
        <dbReference type="ARBA" id="ARBA00022448"/>
    </source>
</evidence>
<keyword evidence="5" id="KW-0675">Receptor</keyword>
<dbReference type="NCBIfam" id="NF037995">
    <property type="entry name" value="TRAP_S1"/>
    <property type="match status" value="1"/>
</dbReference>
<dbReference type="Pfam" id="PF03480">
    <property type="entry name" value="DctP"/>
    <property type="match status" value="1"/>
</dbReference>
<evidence type="ECO:0000256" key="1">
    <source>
        <dbReference type="ARBA" id="ARBA00009023"/>
    </source>
</evidence>
<gene>
    <name evidence="5" type="ORF">LZ11_01164</name>
</gene>
<evidence type="ECO:0000256" key="4">
    <source>
        <dbReference type="SAM" id="SignalP"/>
    </source>
</evidence>
<dbReference type="PANTHER" id="PTHR33376">
    <property type="match status" value="1"/>
</dbReference>
<dbReference type="PANTHER" id="PTHR33376:SF7">
    <property type="entry name" value="C4-DICARBOXYLATE-BINDING PROTEIN DCTB"/>
    <property type="match status" value="1"/>
</dbReference>
<comment type="caution">
    <text evidence="5">The sequence shown here is derived from an EMBL/GenBank/DDBJ whole genome shotgun (WGS) entry which is preliminary data.</text>
</comment>
<feature type="signal peptide" evidence="4">
    <location>
        <begin position="1"/>
        <end position="20"/>
    </location>
</feature>
<organism evidence="5 6">
    <name type="scientific">Thermosediminibacter litoriperuensis</name>
    <dbReference type="NCBI Taxonomy" id="291989"/>
    <lineage>
        <taxon>Bacteria</taxon>
        <taxon>Bacillati</taxon>
        <taxon>Bacillota</taxon>
        <taxon>Clostridia</taxon>
        <taxon>Thermosediminibacterales</taxon>
        <taxon>Thermosediminibacteraceae</taxon>
        <taxon>Thermosediminibacter</taxon>
    </lineage>
</organism>
<dbReference type="Gene3D" id="3.40.190.170">
    <property type="entry name" value="Bacterial extracellular solute-binding protein, family 7"/>
    <property type="match status" value="1"/>
</dbReference>
<dbReference type="GO" id="GO:0055085">
    <property type="term" value="P:transmembrane transport"/>
    <property type="evidence" value="ECO:0007669"/>
    <property type="project" value="InterPro"/>
</dbReference>
<dbReference type="PIRSF" id="PIRSF006470">
    <property type="entry name" value="DctB"/>
    <property type="match status" value="1"/>
</dbReference>
<keyword evidence="3 4" id="KW-0732">Signal</keyword>
<keyword evidence="6" id="KW-1185">Reference proteome</keyword>
<dbReference type="OrthoDB" id="9815946at2"/>
<dbReference type="AlphaFoldDB" id="A0A5S5AT51"/>
<dbReference type="InterPro" id="IPR038404">
    <property type="entry name" value="TRAP_DctP_sf"/>
</dbReference>
<evidence type="ECO:0000313" key="5">
    <source>
        <dbReference type="EMBL" id="TYP55449.1"/>
    </source>
</evidence>
<accession>A0A5S5AT51</accession>
<dbReference type="InterPro" id="IPR004682">
    <property type="entry name" value="TRAP_DctP"/>
</dbReference>